<dbReference type="InterPro" id="IPR046357">
    <property type="entry name" value="PPIase_dom_sf"/>
</dbReference>
<accession>A0A7R9IUN6</accession>
<proteinExistence type="inferred from homology"/>
<dbReference type="EMBL" id="OE179079">
    <property type="protein sequence ID" value="CAD7567297.1"/>
    <property type="molecule type" value="Genomic_DNA"/>
</dbReference>
<gene>
    <name evidence="15" type="ORF">TCMB3V08_LOCUS99</name>
</gene>
<feature type="transmembrane region" description="Helical" evidence="13">
    <location>
        <begin position="12"/>
        <end position="35"/>
    </location>
</feature>
<dbReference type="InterPro" id="IPR004509">
    <property type="entry name" value="Competence_ComEA_HhH"/>
</dbReference>
<dbReference type="InterPro" id="IPR000297">
    <property type="entry name" value="PPIase_PpiC"/>
</dbReference>
<evidence type="ECO:0000256" key="11">
    <source>
        <dbReference type="PROSITE-ProRule" id="PRU00278"/>
    </source>
</evidence>
<evidence type="ECO:0000256" key="2">
    <source>
        <dbReference type="ARBA" id="ARBA00022475"/>
    </source>
</evidence>
<keyword evidence="7" id="KW-0143">Chaperone</keyword>
<dbReference type="GO" id="GO:0003755">
    <property type="term" value="F:peptidyl-prolyl cis-trans isomerase activity"/>
    <property type="evidence" value="ECO:0007669"/>
    <property type="project" value="UniProtKB-KW"/>
</dbReference>
<keyword evidence="11" id="KW-0697">Rotamase</keyword>
<evidence type="ECO:0000256" key="5">
    <source>
        <dbReference type="ARBA" id="ARBA00022989"/>
    </source>
</evidence>
<reference evidence="15" key="1">
    <citation type="submission" date="2020-11" db="EMBL/GenBank/DDBJ databases">
        <authorList>
            <person name="Tran Van P."/>
        </authorList>
    </citation>
    <scope>NUCLEOTIDE SEQUENCE</scope>
</reference>
<evidence type="ECO:0000256" key="8">
    <source>
        <dbReference type="ARBA" id="ARBA00038408"/>
    </source>
</evidence>
<dbReference type="InterPro" id="IPR027304">
    <property type="entry name" value="Trigger_fact/SurA_dom_sf"/>
</dbReference>
<name>A0A7R9IUN6_TIMCA</name>
<keyword evidence="3" id="KW-0997">Cell inner membrane</keyword>
<dbReference type="InterPro" id="IPR010994">
    <property type="entry name" value="RuvA_2-like"/>
</dbReference>
<protein>
    <recommendedName>
        <fullName evidence="9">Periplasmic chaperone PpiD</fullName>
    </recommendedName>
    <alternativeName>
        <fullName evidence="10">Periplasmic folding chaperone</fullName>
    </alternativeName>
</protein>
<dbReference type="PROSITE" id="PS01096">
    <property type="entry name" value="PPIC_PPIASE_1"/>
    <property type="match status" value="1"/>
</dbReference>
<dbReference type="PROSITE" id="PS50198">
    <property type="entry name" value="PPIC_PPIASE_2"/>
    <property type="match status" value="1"/>
</dbReference>
<dbReference type="Pfam" id="PF13145">
    <property type="entry name" value="Rotamase_2"/>
    <property type="match status" value="1"/>
</dbReference>
<dbReference type="GO" id="GO:0005886">
    <property type="term" value="C:plasma membrane"/>
    <property type="evidence" value="ECO:0007669"/>
    <property type="project" value="UniProtKB-SubCell"/>
</dbReference>
<keyword evidence="5 13" id="KW-1133">Transmembrane helix</keyword>
<evidence type="ECO:0000256" key="7">
    <source>
        <dbReference type="ARBA" id="ARBA00023186"/>
    </source>
</evidence>
<feature type="compositionally biased region" description="Low complexity" evidence="12">
    <location>
        <begin position="682"/>
        <end position="692"/>
    </location>
</feature>
<organism evidence="15">
    <name type="scientific">Timema californicum</name>
    <name type="common">California timema</name>
    <name type="synonym">Walking stick</name>
    <dbReference type="NCBI Taxonomy" id="61474"/>
    <lineage>
        <taxon>Eukaryota</taxon>
        <taxon>Metazoa</taxon>
        <taxon>Ecdysozoa</taxon>
        <taxon>Arthropoda</taxon>
        <taxon>Hexapoda</taxon>
        <taxon>Insecta</taxon>
        <taxon>Pterygota</taxon>
        <taxon>Neoptera</taxon>
        <taxon>Polyneoptera</taxon>
        <taxon>Phasmatodea</taxon>
        <taxon>Timematodea</taxon>
        <taxon>Timematoidea</taxon>
        <taxon>Timematidae</taxon>
        <taxon>Timema</taxon>
    </lineage>
</organism>
<dbReference type="PANTHER" id="PTHR47529:SF1">
    <property type="entry name" value="PERIPLASMIC CHAPERONE PPID"/>
    <property type="match status" value="1"/>
</dbReference>
<dbReference type="SUPFAM" id="SSF54534">
    <property type="entry name" value="FKBP-like"/>
    <property type="match status" value="1"/>
</dbReference>
<dbReference type="SUPFAM" id="SSF109998">
    <property type="entry name" value="Triger factor/SurA peptide-binding domain-like"/>
    <property type="match status" value="1"/>
</dbReference>
<evidence type="ECO:0000256" key="10">
    <source>
        <dbReference type="ARBA" id="ARBA00042775"/>
    </source>
</evidence>
<dbReference type="Pfam" id="PF13624">
    <property type="entry name" value="SurA_N_3"/>
    <property type="match status" value="1"/>
</dbReference>
<dbReference type="NCBIfam" id="NF008054">
    <property type="entry name" value="PRK10788.1"/>
    <property type="match status" value="1"/>
</dbReference>
<keyword evidence="6 13" id="KW-0472">Membrane</keyword>
<dbReference type="AlphaFoldDB" id="A0A7R9IUN6"/>
<feature type="region of interest" description="Disordered" evidence="12">
    <location>
        <begin position="668"/>
        <end position="692"/>
    </location>
</feature>
<dbReference type="Gene3D" id="3.10.50.40">
    <property type="match status" value="1"/>
</dbReference>
<evidence type="ECO:0000259" key="14">
    <source>
        <dbReference type="PROSITE" id="PS50198"/>
    </source>
</evidence>
<keyword evidence="4 13" id="KW-0812">Transmembrane</keyword>
<sequence length="754" mass="81636">MMDNLRAASNHVVLKIILGLIILSFVLTGVGNYLIGGNNDYAAKVNGQEISRGQLEQAFNSERSRQQQMLGDQFSQLASNDGYMQQIRQQALSQLIDQALLDSYIKDLHLSISDDQVKQAIFNQQAFQTNGKFDNAKYLSLISNMGFSADQYAEALRKQLSNQQLINAVANTDFTLKGEASKLVDLVSQQREIRQATLDVNALAAKQAVTDDEISQYYQQHKTSFMAPEQFRVSYLLMDAASMQQDASEADIQAWYDQHKADYSQPQRTRYSVIQTKTEADANAVLAQLKAGASFADVAKAKSIDPISARKGGDMGWLEPSTTPDELKNAGLTEKGQMSGVIKSSVGFLVVRLDDIQPEQVKPLDEVRSAIAAKVKQEKGVDAFYKVQQKVSEAASNDNESLAGAEQASGLKAKETGWFSQDTLPDELNFDAVKQAIFNGGLVGQNGAPGNNSDIITVDGDRAFVLRISEHKPEAVKPLEQVKAQITDTLKHDKATQQAKAQADKLLADLKAGKQDALTAAGLTLSASKTVDRNAQDPVAQTAFNLPQPAENKPSWGVSEDMQGNVVLVAVDKVKTGSMPQAQIDEMVKGVTQNNAQLAFEALLQNLRKEAKIKYGAAAQMHSATLTLLFTHKEKHSMAKPKLVAFYLSLALGGALCHSSVSAAPEPVSAAVTQSSHPASKPEAAAQPQQEQVSINEATAEQLSAVMNGVGLKKAQAIVSYREQYGPFSAIQQLSEVPGIGNALIERNAARLKL</sequence>
<keyword evidence="11" id="KW-0413">Isomerase</keyword>
<dbReference type="Gene3D" id="1.10.4030.10">
    <property type="entry name" value="Porin chaperone SurA, peptide-binding domain"/>
    <property type="match status" value="1"/>
</dbReference>
<dbReference type="InterPro" id="IPR052029">
    <property type="entry name" value="PpiD_chaperone"/>
</dbReference>
<evidence type="ECO:0000313" key="15">
    <source>
        <dbReference type="EMBL" id="CAD7567297.1"/>
    </source>
</evidence>
<dbReference type="SUPFAM" id="SSF47781">
    <property type="entry name" value="RuvA domain 2-like"/>
    <property type="match status" value="1"/>
</dbReference>
<dbReference type="PANTHER" id="PTHR47529">
    <property type="entry name" value="PEPTIDYL-PROLYL CIS-TRANS ISOMERASE D"/>
    <property type="match status" value="1"/>
</dbReference>
<evidence type="ECO:0000256" key="9">
    <source>
        <dbReference type="ARBA" id="ARBA00040743"/>
    </source>
</evidence>
<comment type="similarity">
    <text evidence="8">Belongs to the PpiD chaperone family.</text>
</comment>
<comment type="subcellular location">
    <subcellularLocation>
        <location evidence="1">Cell inner membrane</location>
        <topology evidence="1">Single-pass type II membrane protein</topology>
        <orientation evidence="1">Periplasmic side</orientation>
    </subcellularLocation>
</comment>
<keyword evidence="2" id="KW-1003">Cell membrane</keyword>
<dbReference type="NCBIfam" id="TIGR00426">
    <property type="entry name" value="competence protein ComEA helix-hairpin-helix repeat region"/>
    <property type="match status" value="1"/>
</dbReference>
<dbReference type="Gene3D" id="1.10.150.280">
    <property type="entry name" value="AF1531-like domain"/>
    <property type="match status" value="1"/>
</dbReference>
<dbReference type="Pfam" id="PF12836">
    <property type="entry name" value="HHH_3"/>
    <property type="match status" value="1"/>
</dbReference>
<evidence type="ECO:0000256" key="1">
    <source>
        <dbReference type="ARBA" id="ARBA00004382"/>
    </source>
</evidence>
<evidence type="ECO:0000256" key="3">
    <source>
        <dbReference type="ARBA" id="ARBA00022519"/>
    </source>
</evidence>
<dbReference type="InterPro" id="IPR023058">
    <property type="entry name" value="PPIase_PpiC_CS"/>
</dbReference>
<evidence type="ECO:0000256" key="6">
    <source>
        <dbReference type="ARBA" id="ARBA00023136"/>
    </source>
</evidence>
<feature type="domain" description="PpiC" evidence="14">
    <location>
        <begin position="266"/>
        <end position="355"/>
    </location>
</feature>
<evidence type="ECO:0000256" key="12">
    <source>
        <dbReference type="SAM" id="MobiDB-lite"/>
    </source>
</evidence>
<evidence type="ECO:0000256" key="4">
    <source>
        <dbReference type="ARBA" id="ARBA00022692"/>
    </source>
</evidence>
<evidence type="ECO:0000256" key="13">
    <source>
        <dbReference type="SAM" id="Phobius"/>
    </source>
</evidence>